<protein>
    <recommendedName>
        <fullName evidence="4">AB hydrolase-1 domain-containing protein</fullName>
    </recommendedName>
</protein>
<keyword evidence="3" id="KW-1185">Reference proteome</keyword>
<keyword evidence="1" id="KW-0732">Signal</keyword>
<dbReference type="SUPFAM" id="SSF53474">
    <property type="entry name" value="alpha/beta-Hydrolases"/>
    <property type="match status" value="1"/>
</dbReference>
<sequence>MALNRRAQMGLLLAASAMVVAATKQCVQFELSIPVVATNQRYNIPRVDNDIDAVQWALDFSIWNRTFGGAIEPLTVAKTYNISTELCIPTKKTEKSNILQIAVHSNGWDKRAWDVQIRPEQQSYVDAAIEKGYSILTFDRIGTGQSSLPDAYDDVQPNTEIEIIAKITTLARSGKLLSAAKVVSSTNTTTVPSPNPKQIVHVGHSFGSQLIYGLLKRNGNISDGALLTGFLNSTQLGNVPVVNFEHDYAATHDPARFGRFGSGYVVLTTTNTLQKLYFTKKTLDSELLEYTEKIKQPHPVAVYAAGPQAFAGQNTGLFRGPVQLIAGEADFVICNGYCPGTYDQEQIKKQWFPNASNMTIYIAPDTAHVINLATSASATYKKMFAYLDEHGL</sequence>
<dbReference type="Gene3D" id="3.40.50.1820">
    <property type="entry name" value="alpha/beta hydrolase"/>
    <property type="match status" value="1"/>
</dbReference>
<evidence type="ECO:0000256" key="1">
    <source>
        <dbReference type="SAM" id="SignalP"/>
    </source>
</evidence>
<reference evidence="2 3" key="1">
    <citation type="submission" date="2021-02" db="EMBL/GenBank/DDBJ databases">
        <title>Genome assembly of Pseudopithomyces chartarum.</title>
        <authorList>
            <person name="Jauregui R."/>
            <person name="Singh J."/>
            <person name="Voisey C."/>
        </authorList>
    </citation>
    <scope>NUCLEOTIDE SEQUENCE [LARGE SCALE GENOMIC DNA]</scope>
    <source>
        <strain evidence="2 3">AGR01</strain>
    </source>
</reference>
<dbReference type="InterPro" id="IPR029058">
    <property type="entry name" value="AB_hydrolase_fold"/>
</dbReference>
<evidence type="ECO:0000313" key="2">
    <source>
        <dbReference type="EMBL" id="KAK3201652.1"/>
    </source>
</evidence>
<gene>
    <name evidence="2" type="ORF">GRF29_164g132999</name>
</gene>
<accession>A0AAN6RCM9</accession>
<dbReference type="Proteomes" id="UP001280581">
    <property type="component" value="Unassembled WGS sequence"/>
</dbReference>
<evidence type="ECO:0008006" key="4">
    <source>
        <dbReference type="Google" id="ProtNLM"/>
    </source>
</evidence>
<comment type="caution">
    <text evidence="2">The sequence shown here is derived from an EMBL/GenBank/DDBJ whole genome shotgun (WGS) entry which is preliminary data.</text>
</comment>
<proteinExistence type="predicted"/>
<dbReference type="EMBL" id="WVTA01000015">
    <property type="protein sequence ID" value="KAK3201652.1"/>
    <property type="molecule type" value="Genomic_DNA"/>
</dbReference>
<feature type="signal peptide" evidence="1">
    <location>
        <begin position="1"/>
        <end position="22"/>
    </location>
</feature>
<organism evidence="2 3">
    <name type="scientific">Pseudopithomyces chartarum</name>
    <dbReference type="NCBI Taxonomy" id="1892770"/>
    <lineage>
        <taxon>Eukaryota</taxon>
        <taxon>Fungi</taxon>
        <taxon>Dikarya</taxon>
        <taxon>Ascomycota</taxon>
        <taxon>Pezizomycotina</taxon>
        <taxon>Dothideomycetes</taxon>
        <taxon>Pleosporomycetidae</taxon>
        <taxon>Pleosporales</taxon>
        <taxon>Massarineae</taxon>
        <taxon>Didymosphaeriaceae</taxon>
        <taxon>Pseudopithomyces</taxon>
    </lineage>
</organism>
<feature type="chain" id="PRO_5042906122" description="AB hydrolase-1 domain-containing protein" evidence="1">
    <location>
        <begin position="23"/>
        <end position="392"/>
    </location>
</feature>
<name>A0AAN6RCM9_9PLEO</name>
<dbReference type="AlphaFoldDB" id="A0AAN6RCM9"/>
<evidence type="ECO:0000313" key="3">
    <source>
        <dbReference type="Proteomes" id="UP001280581"/>
    </source>
</evidence>